<comment type="caution">
    <text evidence="2">The sequence shown here is derived from an EMBL/GenBank/DDBJ whole genome shotgun (WGS) entry which is preliminary data.</text>
</comment>
<dbReference type="AlphaFoldDB" id="A0AA35LTU2"/>
<protein>
    <submittedName>
        <fullName evidence="2">Uncharacterized protein</fullName>
    </submittedName>
</protein>
<proteinExistence type="predicted"/>
<name>A0AA35LTU2_9HYPO</name>
<evidence type="ECO:0000256" key="1">
    <source>
        <dbReference type="SAM" id="MobiDB-lite"/>
    </source>
</evidence>
<gene>
    <name evidence="2" type="ORF">CCHLO57077_00017261</name>
</gene>
<dbReference type="Proteomes" id="UP001160390">
    <property type="component" value="Unassembled WGS sequence"/>
</dbReference>
<feature type="region of interest" description="Disordered" evidence="1">
    <location>
        <begin position="130"/>
        <end position="150"/>
    </location>
</feature>
<sequence length="150" mass="16033">MGSRLAIAATARGLSVRGLGRDVSKVPEGVNLESFVTSIPNHDIPVIEKTEGKGSVFRFRSGAVTLDELAPAYHKATGTQAKGVQAGSAEDIAHEVQAAREEKGLAGYWDYTVQAVALKVSRGAWDIPADQVTNLDSSKKPTAPEEYLRR</sequence>
<evidence type="ECO:0000313" key="2">
    <source>
        <dbReference type="EMBL" id="CAI6072917.1"/>
    </source>
</evidence>
<evidence type="ECO:0000313" key="3">
    <source>
        <dbReference type="Proteomes" id="UP001160390"/>
    </source>
</evidence>
<accession>A0AA35LTU2</accession>
<keyword evidence="3" id="KW-1185">Reference proteome</keyword>
<organism evidence="2 3">
    <name type="scientific">Clonostachys chloroleuca</name>
    <dbReference type="NCBI Taxonomy" id="1926264"/>
    <lineage>
        <taxon>Eukaryota</taxon>
        <taxon>Fungi</taxon>
        <taxon>Dikarya</taxon>
        <taxon>Ascomycota</taxon>
        <taxon>Pezizomycotina</taxon>
        <taxon>Sordariomycetes</taxon>
        <taxon>Hypocreomycetidae</taxon>
        <taxon>Hypocreales</taxon>
        <taxon>Bionectriaceae</taxon>
        <taxon>Clonostachys</taxon>
    </lineage>
</organism>
<reference evidence="2" key="1">
    <citation type="submission" date="2023-01" db="EMBL/GenBank/DDBJ databases">
        <authorList>
            <person name="Piombo E."/>
        </authorList>
    </citation>
    <scope>NUCLEOTIDE SEQUENCE</scope>
</reference>
<feature type="compositionally biased region" description="Basic and acidic residues" evidence="1">
    <location>
        <begin position="137"/>
        <end position="150"/>
    </location>
</feature>
<dbReference type="EMBL" id="CABFNP030000645">
    <property type="protein sequence ID" value="CAI6072917.1"/>
    <property type="molecule type" value="Genomic_DNA"/>
</dbReference>